<sequence>METTILAQLTAKASAQQKSLTQLITAYCQERLLYRLSASSYDDQFYVDGMMEDVILPLRKITLLARANAQQVNIAEQAFKEICAMEEVEDGIIFLGDELASTVNATSIQLTIPARLAQVTIYIDVIIAFHNNRRVTPKTMIFPTLLDMKPAVLYTYPVEMVIAQKFLAQNETAICQLIQTQTIEGRALQGYIEELLDQQRLSIAAYQPLTYKEALKPFFDAILTEDECFKQWDYHKQAWQ</sequence>
<keyword evidence="2" id="KW-1185">Reference proteome</keyword>
<protein>
    <submittedName>
        <fullName evidence="1">Uncharacterized protein</fullName>
    </submittedName>
</protein>
<comment type="caution">
    <text evidence="1">The sequence shown here is derived from an EMBL/GenBank/DDBJ whole genome shotgun (WGS) entry which is preliminary data.</text>
</comment>
<dbReference type="AlphaFoldDB" id="A0A0N0CWP9"/>
<dbReference type="Proteomes" id="UP000037977">
    <property type="component" value="Unassembled WGS sequence"/>
</dbReference>
<accession>A0A0N0CWP9</accession>
<gene>
    <name evidence="1" type="ORF">ADM90_09480</name>
</gene>
<dbReference type="PATRIC" id="fig|33935.3.peg.1395"/>
<dbReference type="RefSeq" id="WP_053994719.1">
    <property type="nucleotide sequence ID" value="NZ_CP065643.1"/>
</dbReference>
<dbReference type="STRING" id="33935.ADM90_09480"/>
<dbReference type="OrthoDB" id="9808443at2"/>
<evidence type="ECO:0000313" key="2">
    <source>
        <dbReference type="Proteomes" id="UP000037977"/>
    </source>
</evidence>
<evidence type="ECO:0000313" key="1">
    <source>
        <dbReference type="EMBL" id="KOY83475.1"/>
    </source>
</evidence>
<dbReference type="EMBL" id="LGCI01000005">
    <property type="protein sequence ID" value="KOY83475.1"/>
    <property type="molecule type" value="Genomic_DNA"/>
</dbReference>
<reference evidence="1 2" key="1">
    <citation type="submission" date="2015-07" db="EMBL/GenBank/DDBJ databases">
        <title>Genome sequencing project for genomic taxonomy and phylogenomics of Bacillus-like bacteria.</title>
        <authorList>
            <person name="Liu B."/>
            <person name="Wang J."/>
            <person name="Zhu Y."/>
            <person name="Liu G."/>
            <person name="Chen Q."/>
            <person name="Chen Z."/>
            <person name="Che J."/>
            <person name="Ge C."/>
            <person name="Shi H."/>
            <person name="Pan Z."/>
            <person name="Liu X."/>
        </authorList>
    </citation>
    <scope>NUCLEOTIDE SEQUENCE [LARGE SCALE GENOMIC DNA]</scope>
    <source>
        <strain evidence="1 2">DSM 54</strain>
    </source>
</reference>
<name>A0A0N0CWP9_9BACI</name>
<organism evidence="1 2">
    <name type="scientific">Lysinibacillus macroides</name>
    <dbReference type="NCBI Taxonomy" id="33935"/>
    <lineage>
        <taxon>Bacteria</taxon>
        <taxon>Bacillati</taxon>
        <taxon>Bacillota</taxon>
        <taxon>Bacilli</taxon>
        <taxon>Bacillales</taxon>
        <taxon>Bacillaceae</taxon>
        <taxon>Lysinibacillus</taxon>
    </lineage>
</organism>
<proteinExistence type="predicted"/>